<reference evidence="2" key="1">
    <citation type="submission" date="2018-02" db="EMBL/GenBank/DDBJ databases">
        <title>Rhizophora mucronata_Transcriptome.</title>
        <authorList>
            <person name="Meera S.P."/>
            <person name="Sreeshan A."/>
            <person name="Augustine A."/>
        </authorList>
    </citation>
    <scope>NUCLEOTIDE SEQUENCE</scope>
    <source>
        <tissue evidence="2">Leaf</tissue>
    </source>
</reference>
<dbReference type="AlphaFoldDB" id="A0A2P2N2S6"/>
<accession>A0A2P2N2S6</accession>
<sequence length="21" mass="2401">MLPAKVVTLSPQKNSRKNEIF</sequence>
<name>A0A2P2N2S6_RHIMU</name>
<feature type="region of interest" description="Disordered" evidence="1">
    <location>
        <begin position="1"/>
        <end position="21"/>
    </location>
</feature>
<evidence type="ECO:0000256" key="1">
    <source>
        <dbReference type="SAM" id="MobiDB-lite"/>
    </source>
</evidence>
<organism evidence="2">
    <name type="scientific">Rhizophora mucronata</name>
    <name type="common">Asiatic mangrove</name>
    <dbReference type="NCBI Taxonomy" id="61149"/>
    <lineage>
        <taxon>Eukaryota</taxon>
        <taxon>Viridiplantae</taxon>
        <taxon>Streptophyta</taxon>
        <taxon>Embryophyta</taxon>
        <taxon>Tracheophyta</taxon>
        <taxon>Spermatophyta</taxon>
        <taxon>Magnoliopsida</taxon>
        <taxon>eudicotyledons</taxon>
        <taxon>Gunneridae</taxon>
        <taxon>Pentapetalae</taxon>
        <taxon>rosids</taxon>
        <taxon>fabids</taxon>
        <taxon>Malpighiales</taxon>
        <taxon>Rhizophoraceae</taxon>
        <taxon>Rhizophora</taxon>
    </lineage>
</organism>
<dbReference type="EMBL" id="GGEC01056297">
    <property type="protein sequence ID" value="MBX36781.1"/>
    <property type="molecule type" value="Transcribed_RNA"/>
</dbReference>
<protein>
    <submittedName>
        <fullName evidence="2">Uncharacterized protein</fullName>
    </submittedName>
</protein>
<proteinExistence type="predicted"/>
<evidence type="ECO:0000313" key="2">
    <source>
        <dbReference type="EMBL" id="MBX36781.1"/>
    </source>
</evidence>